<protein>
    <recommendedName>
        <fullName evidence="3">Bacterial Ig-like domain-containing protein</fullName>
    </recommendedName>
</protein>
<gene>
    <name evidence="1" type="ORF">SOIL9_12640</name>
</gene>
<dbReference type="KEGG" id="gms:SOIL9_12640"/>
<organism evidence="1 2">
    <name type="scientific">Gemmata massiliana</name>
    <dbReference type="NCBI Taxonomy" id="1210884"/>
    <lineage>
        <taxon>Bacteria</taxon>
        <taxon>Pseudomonadati</taxon>
        <taxon>Planctomycetota</taxon>
        <taxon>Planctomycetia</taxon>
        <taxon>Gemmatales</taxon>
        <taxon>Gemmataceae</taxon>
        <taxon>Gemmata</taxon>
    </lineage>
</organism>
<sequence length="140" mass="14662">MFGLFQRTRTQTIPQNRAVLRLEPLEWRDVPDGAPGDPTSPPTVPNTAPIIVNFAAEAVANGLFQISGSVADEHPSGLMITFGGIASANGLTVTTATNGTFSCTIQFRVDGTDAGFLTAIAVDDHSLSSQTAQVYVDPTA</sequence>
<dbReference type="Proteomes" id="UP000464178">
    <property type="component" value="Chromosome"/>
</dbReference>
<accession>A0A6P2DAA6</accession>
<keyword evidence="2" id="KW-1185">Reference proteome</keyword>
<name>A0A6P2DAA6_9BACT</name>
<proteinExistence type="predicted"/>
<evidence type="ECO:0000313" key="1">
    <source>
        <dbReference type="EMBL" id="VTR96450.1"/>
    </source>
</evidence>
<dbReference type="EMBL" id="LR593886">
    <property type="protein sequence ID" value="VTR96450.1"/>
    <property type="molecule type" value="Genomic_DNA"/>
</dbReference>
<reference evidence="1 2" key="1">
    <citation type="submission" date="2019-05" db="EMBL/GenBank/DDBJ databases">
        <authorList>
            <consortium name="Science for Life Laboratories"/>
        </authorList>
    </citation>
    <scope>NUCLEOTIDE SEQUENCE [LARGE SCALE GENOMIC DNA]</scope>
    <source>
        <strain evidence="1">Soil9</strain>
    </source>
</reference>
<dbReference type="AlphaFoldDB" id="A0A6P2DAA6"/>
<evidence type="ECO:0008006" key="3">
    <source>
        <dbReference type="Google" id="ProtNLM"/>
    </source>
</evidence>
<evidence type="ECO:0000313" key="2">
    <source>
        <dbReference type="Proteomes" id="UP000464178"/>
    </source>
</evidence>